<dbReference type="KEGG" id="mew:MSWAN_1496"/>
<name>F6D7Y7_METPW</name>
<evidence type="ECO:0008006" key="3">
    <source>
        <dbReference type="Google" id="ProtNLM"/>
    </source>
</evidence>
<dbReference type="STRING" id="868131.MSWAN_1496"/>
<dbReference type="EMBL" id="CP002772">
    <property type="protein sequence ID" value="AEG18510.1"/>
    <property type="molecule type" value="Genomic_DNA"/>
</dbReference>
<sequence length="171" mass="19862">MKKCLNEWNATVEALGQGRQTILIRKYGTTVENFLLYPTASYAFKNDFLRSFEIEYKAFASANLIPKKEDGKTEIKYYAEVEDVVEKSSKMIGTLNKYHIWTKEHLESYLNNKKAKIWILRVYKLKEPVMVQTNGGTRYANLKNEVPIAGMKPVLKDEMFSSLKKEIECMN</sequence>
<dbReference type="REBASE" id="36351">
    <property type="entry name" value="MspSWAN1MrrP"/>
</dbReference>
<dbReference type="GeneID" id="10669003"/>
<gene>
    <name evidence="1" type="ordered locus">MSWAN_1496</name>
</gene>
<dbReference type="eggNOG" id="arCOG09740">
    <property type="taxonomic scope" value="Archaea"/>
</dbReference>
<dbReference type="AlphaFoldDB" id="F6D7Y7"/>
<organism evidence="1 2">
    <name type="scientific">Methanobacterium paludis (strain DSM 25820 / JCM 18151 / SWAN1)</name>
    <dbReference type="NCBI Taxonomy" id="868131"/>
    <lineage>
        <taxon>Archaea</taxon>
        <taxon>Methanobacteriati</taxon>
        <taxon>Methanobacteriota</taxon>
        <taxon>Methanomada group</taxon>
        <taxon>Methanobacteria</taxon>
        <taxon>Methanobacteriales</taxon>
        <taxon>Methanobacteriaceae</taxon>
        <taxon>Methanobacterium</taxon>
    </lineage>
</organism>
<dbReference type="HOGENOM" id="CLU_1551855_0_0_2"/>
<keyword evidence="2" id="KW-1185">Reference proteome</keyword>
<evidence type="ECO:0000313" key="1">
    <source>
        <dbReference type="EMBL" id="AEG18510.1"/>
    </source>
</evidence>
<protein>
    <recommendedName>
        <fullName evidence="3">Restriction endonuclease</fullName>
    </recommendedName>
</protein>
<accession>F6D7Y7</accession>
<dbReference type="RefSeq" id="WP_013826010.1">
    <property type="nucleotide sequence ID" value="NC_015574.1"/>
</dbReference>
<evidence type="ECO:0000313" key="2">
    <source>
        <dbReference type="Proteomes" id="UP000009231"/>
    </source>
</evidence>
<dbReference type="Proteomes" id="UP000009231">
    <property type="component" value="Chromosome"/>
</dbReference>
<dbReference type="InterPro" id="IPR014923">
    <property type="entry name" value="DUF1802"/>
</dbReference>
<reference evidence="1 2" key="1">
    <citation type="journal article" date="2014" name="Int. J. Syst. Evol. Microbiol.">
        <title>Methanobacterium paludis sp. nov. and a novel strain of Methanobacterium lacus isolated from northern peatlands.</title>
        <authorList>
            <person name="Cadillo-Quiroz H."/>
            <person name="Brauer S.L."/>
            <person name="Goodson N."/>
            <person name="Yavitt J.B."/>
            <person name="Zinder S.H."/>
        </authorList>
    </citation>
    <scope>NUCLEOTIDE SEQUENCE [LARGE SCALE GENOMIC DNA]</scope>
    <source>
        <strain evidence="2">DSM 25820 / JCM 18151 / SWAN1</strain>
    </source>
</reference>
<dbReference type="Pfam" id="PF08819">
    <property type="entry name" value="DUF1802"/>
    <property type="match status" value="1"/>
</dbReference>
<proteinExistence type="predicted"/>